<sequence>MRLFAIGRQLGKRLGGLQSTRLSHGNEPAHFNPGPPTTYDSIPIPFQPYGKVHQKLQRKFNRYLLVSIGLLVTSFALAIADDLFLWDGTHAPHSWKNRNKKA</sequence>
<evidence type="ECO:0000313" key="4">
    <source>
        <dbReference type="Proteomes" id="UP001608902"/>
    </source>
</evidence>
<evidence type="ECO:0000256" key="1">
    <source>
        <dbReference type="SAM" id="Phobius"/>
    </source>
</evidence>
<keyword evidence="1" id="KW-0812">Transmembrane</keyword>
<dbReference type="EMBL" id="JBGFUD010006594">
    <property type="protein sequence ID" value="MFH4981091.1"/>
    <property type="molecule type" value="Genomic_DNA"/>
</dbReference>
<keyword evidence="1" id="KW-0472">Membrane</keyword>
<gene>
    <name evidence="3" type="ORF">AB6A40_007800</name>
</gene>
<dbReference type="Proteomes" id="UP001608902">
    <property type="component" value="Unassembled WGS sequence"/>
</dbReference>
<dbReference type="InterPro" id="IPR031973">
    <property type="entry name" value="Deltameth_res_prag01"/>
</dbReference>
<evidence type="ECO:0000259" key="2">
    <source>
        <dbReference type="Pfam" id="PF16020"/>
    </source>
</evidence>
<organism evidence="3 4">
    <name type="scientific">Gnathostoma spinigerum</name>
    <dbReference type="NCBI Taxonomy" id="75299"/>
    <lineage>
        <taxon>Eukaryota</taxon>
        <taxon>Metazoa</taxon>
        <taxon>Ecdysozoa</taxon>
        <taxon>Nematoda</taxon>
        <taxon>Chromadorea</taxon>
        <taxon>Rhabditida</taxon>
        <taxon>Spirurina</taxon>
        <taxon>Gnathostomatomorpha</taxon>
        <taxon>Gnathostomatoidea</taxon>
        <taxon>Gnathostomatidae</taxon>
        <taxon>Gnathostoma</taxon>
    </lineage>
</organism>
<protein>
    <recommendedName>
        <fullName evidence="2">Deltamethrin resistance protein prag01 domain-containing protein</fullName>
    </recommendedName>
</protein>
<accession>A0ABD6EPA1</accession>
<feature type="domain" description="Deltamethrin resistance protein prag01" evidence="2">
    <location>
        <begin position="41"/>
        <end position="86"/>
    </location>
</feature>
<feature type="transmembrane region" description="Helical" evidence="1">
    <location>
        <begin position="63"/>
        <end position="80"/>
    </location>
</feature>
<proteinExistence type="predicted"/>
<keyword evidence="1" id="KW-1133">Transmembrane helix</keyword>
<evidence type="ECO:0000313" key="3">
    <source>
        <dbReference type="EMBL" id="MFH4981091.1"/>
    </source>
</evidence>
<comment type="caution">
    <text evidence="3">The sequence shown here is derived from an EMBL/GenBank/DDBJ whole genome shotgun (WGS) entry which is preliminary data.</text>
</comment>
<reference evidence="3 4" key="1">
    <citation type="submission" date="2024-08" db="EMBL/GenBank/DDBJ databases">
        <title>Gnathostoma spinigerum genome.</title>
        <authorList>
            <person name="Gonzalez-Bertolin B."/>
            <person name="Monzon S."/>
            <person name="Zaballos A."/>
            <person name="Jimenez P."/>
            <person name="Dekumyoy P."/>
            <person name="Varona S."/>
            <person name="Cuesta I."/>
            <person name="Sumanam S."/>
            <person name="Adisakwattana P."/>
            <person name="Gasser R.B."/>
            <person name="Hernandez-Gonzalez A."/>
            <person name="Young N.D."/>
            <person name="Perteguer M.J."/>
        </authorList>
    </citation>
    <scope>NUCLEOTIDE SEQUENCE [LARGE SCALE GENOMIC DNA]</scope>
    <source>
        <strain evidence="3">AL3</strain>
        <tissue evidence="3">Liver</tissue>
    </source>
</reference>
<dbReference type="AlphaFoldDB" id="A0ABD6EPA1"/>
<dbReference type="Pfam" id="PF16020">
    <property type="entry name" value="Deltameth_res"/>
    <property type="match status" value="1"/>
</dbReference>
<name>A0ABD6EPA1_9BILA</name>
<keyword evidence="4" id="KW-1185">Reference proteome</keyword>